<dbReference type="InterPro" id="IPR041635">
    <property type="entry name" value="Type_ISP_LLaBIII_C"/>
</dbReference>
<dbReference type="EMBL" id="JBBLXS010000594">
    <property type="protein sequence ID" value="MEK0188374.1"/>
    <property type="molecule type" value="Genomic_DNA"/>
</dbReference>
<dbReference type="PROSITE" id="PS00092">
    <property type="entry name" value="N6_MTASE"/>
    <property type="match status" value="1"/>
</dbReference>
<keyword evidence="2" id="KW-0489">Methyltransferase</keyword>
<dbReference type="RefSeq" id="WP_340542059.1">
    <property type="nucleotide sequence ID" value="NZ_JBBLXS010000594.1"/>
</dbReference>
<comment type="catalytic activity">
    <reaction evidence="5">
        <text>a 2'-deoxyadenosine in DNA + S-adenosyl-L-methionine = an N(6)-methyl-2'-deoxyadenosine in DNA + S-adenosyl-L-homocysteine + H(+)</text>
        <dbReference type="Rhea" id="RHEA:15197"/>
        <dbReference type="Rhea" id="RHEA-COMP:12418"/>
        <dbReference type="Rhea" id="RHEA-COMP:12419"/>
        <dbReference type="ChEBI" id="CHEBI:15378"/>
        <dbReference type="ChEBI" id="CHEBI:57856"/>
        <dbReference type="ChEBI" id="CHEBI:59789"/>
        <dbReference type="ChEBI" id="CHEBI:90615"/>
        <dbReference type="ChEBI" id="CHEBI:90616"/>
        <dbReference type="EC" id="2.1.1.72"/>
    </reaction>
</comment>
<comment type="caution">
    <text evidence="8">The sequence shown here is derived from an EMBL/GenBank/DDBJ whole genome shotgun (WGS) entry which is preliminary data.</text>
</comment>
<protein>
    <recommendedName>
        <fullName evidence="1">site-specific DNA-methyltransferase (adenine-specific)</fullName>
        <ecNumber evidence="1">2.1.1.72</ecNumber>
    </recommendedName>
</protein>
<keyword evidence="4" id="KW-0949">S-adenosyl-L-methionine</keyword>
<feature type="non-terminal residue" evidence="8">
    <location>
        <position position="1"/>
    </location>
</feature>
<evidence type="ECO:0000256" key="5">
    <source>
        <dbReference type="ARBA" id="ARBA00047942"/>
    </source>
</evidence>
<feature type="domain" description="Type ISP restriction-modification enzyme LLaBIII C-terminal specificity" evidence="7">
    <location>
        <begin position="249"/>
        <end position="589"/>
    </location>
</feature>
<dbReference type="EC" id="2.1.1.72" evidence="1"/>
<evidence type="ECO:0000256" key="4">
    <source>
        <dbReference type="ARBA" id="ARBA00022691"/>
    </source>
</evidence>
<reference evidence="8 9" key="1">
    <citation type="journal article" date="2020" name="Harmful Algae">
        <title>Molecular and morphological characterization of a novel dihydroanatoxin-a producing Microcoleus species (cyanobacteria) from the Russian River, California, USA.</title>
        <authorList>
            <person name="Conklin K.Y."/>
            <person name="Stancheva R."/>
            <person name="Otten T.G."/>
            <person name="Fadness R."/>
            <person name="Boyer G.L."/>
            <person name="Read B."/>
            <person name="Zhang X."/>
            <person name="Sheath R.G."/>
        </authorList>
    </citation>
    <scope>NUCLEOTIDE SEQUENCE [LARGE SCALE GENOMIC DNA]</scope>
    <source>
        <strain evidence="8 9">PTRS2</strain>
    </source>
</reference>
<feature type="domain" description="Type II methyltransferase M.TaqI-like" evidence="6">
    <location>
        <begin position="35"/>
        <end position="136"/>
    </location>
</feature>
<dbReference type="InterPro" id="IPR002052">
    <property type="entry name" value="DNA_methylase_N6_adenine_CS"/>
</dbReference>
<evidence type="ECO:0000313" key="8">
    <source>
        <dbReference type="EMBL" id="MEK0188374.1"/>
    </source>
</evidence>
<dbReference type="InterPro" id="IPR029063">
    <property type="entry name" value="SAM-dependent_MTases_sf"/>
</dbReference>
<sequence length="621" mass="72247">CLVDTFSDQKVQQLSLFTAANTARVERQRSSPIFVVVGNPPYNSSQANENDNNKNRKYEEIDRRVTETYSHDSKATLKKALFDPYVKAIRWASDRIGDEGIVALVTNNSFVNEIAFDGMRQHLQKDFDAIYILDLGGNVRKNTKLSGTTHNVFGIQVGVSINLFVRNKNGQDSKPAQIYYARVDELWRKEEKYEYLEKYQHLGGVEWQLIHPDLKYNWLTEGLQDDFETLIPIGGKEAKASKKIDERVIFKLYSNGVKTNRDTWVYNFNEDAIAENVKRTIATYNEQMIRWSQRCDRSVNIDDFVTSDDTKISWSGDLKNSLIRGISLQYNSDRVRRSVYRPFTISFLYFDPYLNNRRYQFPYIFPASDTAQENRVICVSGIASNKPFQCLLLSVIPCLDILEKTQCFPFYIYDEDGTNRRENITDWALTEFRRHYGDDRISKWDIFYYVYAVLHHPTYCTRYAANLKRELPHIPYTPDFHSFANAGKRLAEIHVNYEQQPEYPLKWIENTDVPLDWRVEKMRLSKDKTQLIYNDFLTLSGIPSSAFEYRLGNRSALDWVIDQYQFKTDKRSGIVNDPNRLDDEQYIVRLIGQVIAVCLETVQIVGSLPSVGIGEEDIIDS</sequence>
<dbReference type="Proteomes" id="UP001384579">
    <property type="component" value="Unassembled WGS sequence"/>
</dbReference>
<gene>
    <name evidence="8" type="ORF">WMG39_26545</name>
</gene>
<dbReference type="PANTHER" id="PTHR33841">
    <property type="entry name" value="DNA METHYLTRANSFERASE YEEA-RELATED"/>
    <property type="match status" value="1"/>
</dbReference>
<evidence type="ECO:0000256" key="1">
    <source>
        <dbReference type="ARBA" id="ARBA00011900"/>
    </source>
</evidence>
<dbReference type="InterPro" id="IPR011639">
    <property type="entry name" value="MethylTrfase_TaqI-like_dom"/>
</dbReference>
<accession>A0ABU8YVA6</accession>
<dbReference type="InterPro" id="IPR050953">
    <property type="entry name" value="N4_N6_ade-DNA_methylase"/>
</dbReference>
<evidence type="ECO:0000259" key="7">
    <source>
        <dbReference type="Pfam" id="PF18135"/>
    </source>
</evidence>
<proteinExistence type="predicted"/>
<evidence type="ECO:0000259" key="6">
    <source>
        <dbReference type="Pfam" id="PF07669"/>
    </source>
</evidence>
<organism evidence="8 9">
    <name type="scientific">Microcoleus anatoxicus PTRS2</name>
    <dbReference type="NCBI Taxonomy" id="2705321"/>
    <lineage>
        <taxon>Bacteria</taxon>
        <taxon>Bacillati</taxon>
        <taxon>Cyanobacteriota</taxon>
        <taxon>Cyanophyceae</taxon>
        <taxon>Oscillatoriophycideae</taxon>
        <taxon>Oscillatoriales</taxon>
        <taxon>Microcoleaceae</taxon>
        <taxon>Microcoleus</taxon>
        <taxon>Microcoleus anatoxicus</taxon>
    </lineage>
</organism>
<evidence type="ECO:0000256" key="3">
    <source>
        <dbReference type="ARBA" id="ARBA00022679"/>
    </source>
</evidence>
<dbReference type="Pfam" id="PF18135">
    <property type="entry name" value="Type_ISP_C"/>
    <property type="match status" value="1"/>
</dbReference>
<dbReference type="Pfam" id="PF07669">
    <property type="entry name" value="Eco57I"/>
    <property type="match status" value="1"/>
</dbReference>
<keyword evidence="9" id="KW-1185">Reference proteome</keyword>
<evidence type="ECO:0000256" key="2">
    <source>
        <dbReference type="ARBA" id="ARBA00022603"/>
    </source>
</evidence>
<dbReference type="SUPFAM" id="SSF53335">
    <property type="entry name" value="S-adenosyl-L-methionine-dependent methyltransferases"/>
    <property type="match status" value="1"/>
</dbReference>
<dbReference type="Gene3D" id="3.40.50.150">
    <property type="entry name" value="Vaccinia Virus protein VP39"/>
    <property type="match status" value="1"/>
</dbReference>
<name>A0ABU8YVA6_9CYAN</name>
<dbReference type="PANTHER" id="PTHR33841:SF1">
    <property type="entry name" value="DNA METHYLTRANSFERASE A"/>
    <property type="match status" value="1"/>
</dbReference>
<evidence type="ECO:0000313" key="9">
    <source>
        <dbReference type="Proteomes" id="UP001384579"/>
    </source>
</evidence>
<keyword evidence="3" id="KW-0808">Transferase</keyword>